<organism evidence="1 2">
    <name type="scientific">Ixodes persulcatus</name>
    <name type="common">Taiga tick</name>
    <dbReference type="NCBI Taxonomy" id="34615"/>
    <lineage>
        <taxon>Eukaryota</taxon>
        <taxon>Metazoa</taxon>
        <taxon>Ecdysozoa</taxon>
        <taxon>Arthropoda</taxon>
        <taxon>Chelicerata</taxon>
        <taxon>Arachnida</taxon>
        <taxon>Acari</taxon>
        <taxon>Parasitiformes</taxon>
        <taxon>Ixodida</taxon>
        <taxon>Ixodoidea</taxon>
        <taxon>Ixodidae</taxon>
        <taxon>Ixodinae</taxon>
        <taxon>Ixodes</taxon>
    </lineage>
</organism>
<name>A0AC60QZD4_IXOPE</name>
<dbReference type="EMBL" id="JABSTQ010001008">
    <property type="protein sequence ID" value="KAG0445055.1"/>
    <property type="molecule type" value="Genomic_DNA"/>
</dbReference>
<proteinExistence type="predicted"/>
<comment type="caution">
    <text evidence="1">The sequence shown here is derived from an EMBL/GenBank/DDBJ whole genome shotgun (WGS) entry which is preliminary data.</text>
</comment>
<protein>
    <submittedName>
        <fullName evidence="1">Uncharacterized protein</fullName>
    </submittedName>
</protein>
<keyword evidence="2" id="KW-1185">Reference proteome</keyword>
<evidence type="ECO:0000313" key="2">
    <source>
        <dbReference type="Proteomes" id="UP000805193"/>
    </source>
</evidence>
<sequence>MIDTTESRLSQVVPVALEGSAKLCWSFISDFVSWDDFKTGFRAEFASIDAKRRHKDELRHRTQHPEENLKEFIYTIADFYKRIKQEVPASKEVDRVLRQMHPQLQDLVEGTQYANLSELAKAADGLTERAWWRLRAKAAPDKKQPGGPRDTRYSRTGSSSGCVISNSRYAVDVSLATPPCGNRTSLLQAPVFRTHNVRGSCRFSSADVSVASPY</sequence>
<gene>
    <name evidence="1" type="ORF">HPB47_000696</name>
</gene>
<dbReference type="Proteomes" id="UP000805193">
    <property type="component" value="Unassembled WGS sequence"/>
</dbReference>
<reference evidence="1 2" key="1">
    <citation type="journal article" date="2020" name="Cell">
        <title>Large-Scale Comparative Analyses of Tick Genomes Elucidate Their Genetic Diversity and Vector Capacities.</title>
        <authorList>
            <consortium name="Tick Genome and Microbiome Consortium (TIGMIC)"/>
            <person name="Jia N."/>
            <person name="Wang J."/>
            <person name="Shi W."/>
            <person name="Du L."/>
            <person name="Sun Y."/>
            <person name="Zhan W."/>
            <person name="Jiang J.F."/>
            <person name="Wang Q."/>
            <person name="Zhang B."/>
            <person name="Ji P."/>
            <person name="Bell-Sakyi L."/>
            <person name="Cui X.M."/>
            <person name="Yuan T.T."/>
            <person name="Jiang B.G."/>
            <person name="Yang W.F."/>
            <person name="Lam T.T."/>
            <person name="Chang Q.C."/>
            <person name="Ding S.J."/>
            <person name="Wang X.J."/>
            <person name="Zhu J.G."/>
            <person name="Ruan X.D."/>
            <person name="Zhao L."/>
            <person name="Wei J.T."/>
            <person name="Ye R.Z."/>
            <person name="Que T.C."/>
            <person name="Du C.H."/>
            <person name="Zhou Y.H."/>
            <person name="Cheng J.X."/>
            <person name="Dai P.F."/>
            <person name="Guo W.B."/>
            <person name="Han X.H."/>
            <person name="Huang E.J."/>
            <person name="Li L.F."/>
            <person name="Wei W."/>
            <person name="Gao Y.C."/>
            <person name="Liu J.Z."/>
            <person name="Shao H.Z."/>
            <person name="Wang X."/>
            <person name="Wang C.C."/>
            <person name="Yang T.C."/>
            <person name="Huo Q.B."/>
            <person name="Li W."/>
            <person name="Chen H.Y."/>
            <person name="Chen S.E."/>
            <person name="Zhou L.G."/>
            <person name="Ni X.B."/>
            <person name="Tian J.H."/>
            <person name="Sheng Y."/>
            <person name="Liu T."/>
            <person name="Pan Y.S."/>
            <person name="Xia L.Y."/>
            <person name="Li J."/>
            <person name="Zhao F."/>
            <person name="Cao W.C."/>
        </authorList>
    </citation>
    <scope>NUCLEOTIDE SEQUENCE [LARGE SCALE GENOMIC DNA]</scope>
    <source>
        <strain evidence="1">Iper-2018</strain>
    </source>
</reference>
<evidence type="ECO:0000313" key="1">
    <source>
        <dbReference type="EMBL" id="KAG0445055.1"/>
    </source>
</evidence>
<accession>A0AC60QZD4</accession>